<reference evidence="4" key="1">
    <citation type="submission" date="2017-01" db="EMBL/GenBank/DDBJ databases">
        <authorList>
            <person name="Varghese N."/>
            <person name="Submissions S."/>
        </authorList>
    </citation>
    <scope>NUCLEOTIDE SEQUENCE [LARGE SCALE GENOMIC DNA]</scope>
    <source>
        <strain evidence="4">3bp</strain>
    </source>
</reference>
<sequence length="310" mass="33815">MSENRTAFVTGGAGFIGLHVVSQLLDKGYDVRIFDNMFRGDRDAVARLAERGNVELIDQDIRYGGAVHAAMKGASHVVHLAAVSINKSQADPYESMEINTIGEHNVFAAAADHGVKRLVFASSASVYGDPEKLPMHEDDTLSPLTPYCISKRTGEDLLGYYQRRAGLSWIALRFFNVYGPGQKTTAYYTSVINHFVNRIRNGEPPVIDGKGEQSMDFIHVHDIARSVVLAMEAEKDNVPVNVGTGIDTSIADLARILIDAVGADVEPIFNPRDVLVSRRAADTTRAKDVLGFEPTINVKDGMTELIRIGG</sequence>
<dbReference type="EMBL" id="FTMI01000006">
    <property type="protein sequence ID" value="SIQ64889.1"/>
    <property type="molecule type" value="Genomic_DNA"/>
</dbReference>
<feature type="domain" description="NAD-dependent epimerase/dehydratase" evidence="2">
    <location>
        <begin position="8"/>
        <end position="243"/>
    </location>
</feature>
<dbReference type="Proteomes" id="UP000186235">
    <property type="component" value="Unassembled WGS sequence"/>
</dbReference>
<proteinExistence type="inferred from homology"/>
<gene>
    <name evidence="3" type="ORF">SAMN05518682_3166</name>
</gene>
<comment type="similarity">
    <text evidence="1">Belongs to the NAD(P)-dependent epimerase/dehydratase family.</text>
</comment>
<evidence type="ECO:0000313" key="3">
    <source>
        <dbReference type="EMBL" id="SIQ64889.1"/>
    </source>
</evidence>
<dbReference type="Gene3D" id="3.40.50.720">
    <property type="entry name" value="NAD(P)-binding Rossmann-like Domain"/>
    <property type="match status" value="1"/>
</dbReference>
<evidence type="ECO:0000259" key="2">
    <source>
        <dbReference type="Pfam" id="PF01370"/>
    </source>
</evidence>
<name>A0A1N6UGZ4_9MICO</name>
<dbReference type="SUPFAM" id="SSF51735">
    <property type="entry name" value="NAD(P)-binding Rossmann-fold domains"/>
    <property type="match status" value="1"/>
</dbReference>
<protein>
    <submittedName>
        <fullName evidence="3">UDP-glucose 4-epimerase</fullName>
    </submittedName>
</protein>
<evidence type="ECO:0000313" key="4">
    <source>
        <dbReference type="Proteomes" id="UP000186235"/>
    </source>
</evidence>
<dbReference type="InterPro" id="IPR001509">
    <property type="entry name" value="Epimerase_deHydtase"/>
</dbReference>
<organism evidence="3 4">
    <name type="scientific">Cellulosimicrobium aquatile</name>
    <dbReference type="NCBI Taxonomy" id="1612203"/>
    <lineage>
        <taxon>Bacteria</taxon>
        <taxon>Bacillati</taxon>
        <taxon>Actinomycetota</taxon>
        <taxon>Actinomycetes</taxon>
        <taxon>Micrococcales</taxon>
        <taxon>Promicromonosporaceae</taxon>
        <taxon>Cellulosimicrobium</taxon>
    </lineage>
</organism>
<keyword evidence="4" id="KW-1185">Reference proteome</keyword>
<evidence type="ECO:0000256" key="1">
    <source>
        <dbReference type="ARBA" id="ARBA00007637"/>
    </source>
</evidence>
<dbReference type="PANTHER" id="PTHR43000">
    <property type="entry name" value="DTDP-D-GLUCOSE 4,6-DEHYDRATASE-RELATED"/>
    <property type="match status" value="1"/>
</dbReference>
<accession>A0A1N6UGZ4</accession>
<dbReference type="GeneID" id="95685439"/>
<dbReference type="AlphaFoldDB" id="A0A1N6UGZ4"/>
<dbReference type="Gene3D" id="3.90.25.10">
    <property type="entry name" value="UDP-galactose 4-epimerase, domain 1"/>
    <property type="match status" value="1"/>
</dbReference>
<dbReference type="RefSeq" id="WP_061267493.1">
    <property type="nucleotide sequence ID" value="NZ_FTMI01000006.1"/>
</dbReference>
<dbReference type="Pfam" id="PF01370">
    <property type="entry name" value="Epimerase"/>
    <property type="match status" value="1"/>
</dbReference>
<dbReference type="InterPro" id="IPR036291">
    <property type="entry name" value="NAD(P)-bd_dom_sf"/>
</dbReference>